<reference evidence="15" key="2">
    <citation type="journal article" date="2021" name="Microbiome">
        <title>Successional dynamics and alternative stable states in a saline activated sludge microbial community over 9 years.</title>
        <authorList>
            <person name="Wang Y."/>
            <person name="Ye J."/>
            <person name="Ju F."/>
            <person name="Liu L."/>
            <person name="Boyd J.A."/>
            <person name="Deng Y."/>
            <person name="Parks D.H."/>
            <person name="Jiang X."/>
            <person name="Yin X."/>
            <person name="Woodcroft B.J."/>
            <person name="Tyson G.W."/>
            <person name="Hugenholtz P."/>
            <person name="Polz M.F."/>
            <person name="Zhang T."/>
        </authorList>
    </citation>
    <scope>NUCLEOTIDE SEQUENCE</scope>
    <source>
        <strain evidence="15">HKST-UBA09</strain>
    </source>
</reference>
<proteinExistence type="inferred from homology"/>
<dbReference type="InterPro" id="IPR033911">
    <property type="entry name" value="MetRS_core"/>
</dbReference>
<keyword evidence="6 12" id="KW-0436">Ligase</keyword>
<evidence type="ECO:0000256" key="2">
    <source>
        <dbReference type="ARBA" id="ARBA00004496"/>
    </source>
</evidence>
<comment type="function">
    <text evidence="1">Is required not only for elongation of protein synthesis but also for the initiation of all mRNA translation through initiator tRNA(fMet) aminoacylation.</text>
</comment>
<organism evidence="15 16">
    <name type="scientific">Candidatus Dojkabacteria bacterium</name>
    <dbReference type="NCBI Taxonomy" id="2099670"/>
    <lineage>
        <taxon>Bacteria</taxon>
        <taxon>Candidatus Dojkabacteria</taxon>
    </lineage>
</organism>
<evidence type="ECO:0000259" key="13">
    <source>
        <dbReference type="Pfam" id="PF09334"/>
    </source>
</evidence>
<dbReference type="PROSITE" id="PS00178">
    <property type="entry name" value="AA_TRNA_LIGASE_I"/>
    <property type="match status" value="1"/>
</dbReference>
<dbReference type="GO" id="GO:0005737">
    <property type="term" value="C:cytoplasm"/>
    <property type="evidence" value="ECO:0007669"/>
    <property type="project" value="UniProtKB-SubCell"/>
</dbReference>
<evidence type="ECO:0000256" key="8">
    <source>
        <dbReference type="ARBA" id="ARBA00022840"/>
    </source>
</evidence>
<keyword evidence="8 12" id="KW-0067">ATP-binding</keyword>
<gene>
    <name evidence="15" type="ORF">KC669_03770</name>
</gene>
<feature type="domain" description="Methionyl-tRNA synthetase anticodon-binding" evidence="14">
    <location>
        <begin position="387"/>
        <end position="480"/>
    </location>
</feature>
<dbReference type="Gene3D" id="1.10.730.10">
    <property type="entry name" value="Isoleucyl-tRNA Synthetase, Domain 1"/>
    <property type="match status" value="1"/>
</dbReference>
<dbReference type="InterPro" id="IPR009080">
    <property type="entry name" value="tRNAsynth_Ia_anticodon-bd"/>
</dbReference>
<evidence type="ECO:0000256" key="7">
    <source>
        <dbReference type="ARBA" id="ARBA00022741"/>
    </source>
</evidence>
<dbReference type="Pfam" id="PF19303">
    <property type="entry name" value="Anticodon_3"/>
    <property type="match status" value="1"/>
</dbReference>
<comment type="similarity">
    <text evidence="12">Belongs to the class-I aminoacyl-tRNA synthetase family.</text>
</comment>
<keyword evidence="5" id="KW-0963">Cytoplasm</keyword>
<sequence length="490" mass="56679">MSEKYYQTTTLPYVNADPHIGHTLEFVQADVIARFKRAKLGEENVWFNLGADEHGLKMYQKAKEQGISPQEYVDQYSAKWKEFCKQFLISYDTFYRTSDKSHHKMAQEWWLKSLEKGDIYKKEYTGLYCVGCEEFKTEKDLVDGKCPDHGVPPIEVSEENYFFKLSKYKDNLLEWLDGDEILKPEHKKQELKNWITAMEDISISRVKEKMPWGIEVPNDSTQVMYVWFDALTDYINVLKDPKAFAKEGFDKKEGIDKWWPGVQFFGPDNLRFQGGVWQGMLASFGVPHTKKLLNHGMVLASDGTKMSKSKGNGVSPFEQAEKFGVEAVRFYLVAGISTFGDSPYKEEDLKNLYNAHLADNFGNLLNRVIVLANKYNIVWTSHDLSIQDKEFKSKVDEVKNEIEKLFEKFEIQNAVQEIIELASFGNEYISEKQPWSKDISEDDRVLILTNLAYLIKEVANLYSYIIPQSAKRALVMLENKESGVLFTKLD</sequence>
<dbReference type="Pfam" id="PF09334">
    <property type="entry name" value="tRNA-synt_1g"/>
    <property type="match status" value="2"/>
</dbReference>
<dbReference type="InterPro" id="IPR023457">
    <property type="entry name" value="Met-tRNA_synth_2"/>
</dbReference>
<comment type="subcellular location">
    <subcellularLocation>
        <location evidence="2">Cytoplasm</location>
    </subcellularLocation>
</comment>
<dbReference type="AlphaFoldDB" id="A0A955LAD8"/>
<dbReference type="CDD" id="cd07957">
    <property type="entry name" value="Anticodon_Ia_Met"/>
    <property type="match status" value="1"/>
</dbReference>
<keyword evidence="9 12" id="KW-0648">Protein biosynthesis</keyword>
<feature type="domain" description="Methionyl/Leucyl tRNA synthetase" evidence="13">
    <location>
        <begin position="156"/>
        <end position="368"/>
    </location>
</feature>
<evidence type="ECO:0000256" key="11">
    <source>
        <dbReference type="ARBA" id="ARBA00030904"/>
    </source>
</evidence>
<reference evidence="15" key="1">
    <citation type="submission" date="2020-04" db="EMBL/GenBank/DDBJ databases">
        <authorList>
            <person name="Zhang T."/>
        </authorList>
    </citation>
    <scope>NUCLEOTIDE SEQUENCE</scope>
    <source>
        <strain evidence="15">HKST-UBA09</strain>
    </source>
</reference>
<evidence type="ECO:0000259" key="14">
    <source>
        <dbReference type="Pfam" id="PF19303"/>
    </source>
</evidence>
<dbReference type="Gene3D" id="3.40.50.620">
    <property type="entry name" value="HUPs"/>
    <property type="match status" value="1"/>
</dbReference>
<dbReference type="EC" id="6.1.1.10" evidence="3"/>
<dbReference type="InterPro" id="IPR015413">
    <property type="entry name" value="Methionyl/Leucyl_tRNA_Synth"/>
</dbReference>
<evidence type="ECO:0000256" key="3">
    <source>
        <dbReference type="ARBA" id="ARBA00012838"/>
    </source>
</evidence>
<evidence type="ECO:0000256" key="10">
    <source>
        <dbReference type="ARBA" id="ARBA00023146"/>
    </source>
</evidence>
<dbReference type="FunFam" id="2.170.220.10:FF:000003">
    <property type="entry name" value="Methionine--tRNA ligase"/>
    <property type="match status" value="1"/>
</dbReference>
<dbReference type="NCBIfam" id="TIGR00398">
    <property type="entry name" value="metG"/>
    <property type="match status" value="1"/>
</dbReference>
<dbReference type="Gene3D" id="2.170.220.10">
    <property type="match status" value="1"/>
</dbReference>
<dbReference type="PANTHER" id="PTHR43326:SF1">
    <property type="entry name" value="METHIONINE--TRNA LIGASE, MITOCHONDRIAL"/>
    <property type="match status" value="1"/>
</dbReference>
<evidence type="ECO:0000256" key="6">
    <source>
        <dbReference type="ARBA" id="ARBA00022598"/>
    </source>
</evidence>
<comment type="caution">
    <text evidence="15">The sequence shown here is derived from an EMBL/GenBank/DDBJ whole genome shotgun (WGS) entry which is preliminary data.</text>
</comment>
<evidence type="ECO:0000313" key="15">
    <source>
        <dbReference type="EMBL" id="MCA9387125.1"/>
    </source>
</evidence>
<dbReference type="Proteomes" id="UP000714915">
    <property type="component" value="Unassembled WGS sequence"/>
</dbReference>
<dbReference type="GO" id="GO:0005524">
    <property type="term" value="F:ATP binding"/>
    <property type="evidence" value="ECO:0007669"/>
    <property type="project" value="UniProtKB-KW"/>
</dbReference>
<evidence type="ECO:0000313" key="16">
    <source>
        <dbReference type="Proteomes" id="UP000714915"/>
    </source>
</evidence>
<name>A0A955LAD8_9BACT</name>
<dbReference type="InterPro" id="IPR001412">
    <property type="entry name" value="aa-tRNA-synth_I_CS"/>
</dbReference>
<dbReference type="InterPro" id="IPR014758">
    <property type="entry name" value="Met-tRNA_synth"/>
</dbReference>
<dbReference type="EMBL" id="JAGQLF010000051">
    <property type="protein sequence ID" value="MCA9387125.1"/>
    <property type="molecule type" value="Genomic_DNA"/>
</dbReference>
<dbReference type="PANTHER" id="PTHR43326">
    <property type="entry name" value="METHIONYL-TRNA SYNTHETASE"/>
    <property type="match status" value="1"/>
</dbReference>
<evidence type="ECO:0000256" key="9">
    <source>
        <dbReference type="ARBA" id="ARBA00022917"/>
    </source>
</evidence>
<dbReference type="GO" id="GO:0004825">
    <property type="term" value="F:methionine-tRNA ligase activity"/>
    <property type="evidence" value="ECO:0007669"/>
    <property type="project" value="UniProtKB-EC"/>
</dbReference>
<keyword evidence="7 12" id="KW-0547">Nucleotide-binding</keyword>
<dbReference type="GO" id="GO:0006431">
    <property type="term" value="P:methionyl-tRNA aminoacylation"/>
    <property type="evidence" value="ECO:0007669"/>
    <property type="project" value="InterPro"/>
</dbReference>
<keyword evidence="10 12" id="KW-0030">Aminoacyl-tRNA synthetase</keyword>
<accession>A0A955LAD8</accession>
<evidence type="ECO:0000256" key="4">
    <source>
        <dbReference type="ARBA" id="ARBA00018753"/>
    </source>
</evidence>
<dbReference type="SUPFAM" id="SSF47323">
    <property type="entry name" value="Anticodon-binding domain of a subclass of class I aminoacyl-tRNA synthetases"/>
    <property type="match status" value="1"/>
</dbReference>
<evidence type="ECO:0000256" key="12">
    <source>
        <dbReference type="RuleBase" id="RU363039"/>
    </source>
</evidence>
<dbReference type="InterPro" id="IPR041872">
    <property type="entry name" value="Anticodon_Met"/>
</dbReference>
<evidence type="ECO:0000256" key="1">
    <source>
        <dbReference type="ARBA" id="ARBA00003314"/>
    </source>
</evidence>
<protein>
    <recommendedName>
        <fullName evidence="4">Methionine--tRNA ligase</fullName>
        <ecNumber evidence="3">6.1.1.10</ecNumber>
    </recommendedName>
    <alternativeName>
        <fullName evidence="11">Methionyl-tRNA synthetase</fullName>
    </alternativeName>
</protein>
<feature type="domain" description="Methionyl/Leucyl tRNA synthetase" evidence="13">
    <location>
        <begin position="6"/>
        <end position="148"/>
    </location>
</feature>
<dbReference type="InterPro" id="IPR014729">
    <property type="entry name" value="Rossmann-like_a/b/a_fold"/>
</dbReference>
<dbReference type="SUPFAM" id="SSF52374">
    <property type="entry name" value="Nucleotidylyl transferase"/>
    <property type="match status" value="1"/>
</dbReference>
<dbReference type="PRINTS" id="PR01041">
    <property type="entry name" value="TRNASYNTHMET"/>
</dbReference>
<evidence type="ECO:0000256" key="5">
    <source>
        <dbReference type="ARBA" id="ARBA00022490"/>
    </source>
</evidence>